<evidence type="ECO:0000256" key="2">
    <source>
        <dbReference type="SAM" id="MobiDB-lite"/>
    </source>
</evidence>
<keyword evidence="1" id="KW-0175">Coiled coil</keyword>
<keyword evidence="4" id="KW-1185">Reference proteome</keyword>
<dbReference type="AlphaFoldDB" id="A0AAU9FFD5"/>
<evidence type="ECO:0000256" key="1">
    <source>
        <dbReference type="SAM" id="Coils"/>
    </source>
</evidence>
<dbReference type="Proteomes" id="UP001500889">
    <property type="component" value="Chromosome U"/>
</dbReference>
<feature type="region of interest" description="Disordered" evidence="2">
    <location>
        <begin position="36"/>
        <end position="94"/>
    </location>
</feature>
<feature type="compositionally biased region" description="Polar residues" evidence="2">
    <location>
        <begin position="41"/>
        <end position="51"/>
    </location>
</feature>
<feature type="coiled-coil region" evidence="1">
    <location>
        <begin position="127"/>
        <end position="154"/>
    </location>
</feature>
<sequence>MSLPRFFHSQKTIERFKHVPSKVALSIANLHAIDQQRRTARNNNESRTSMALSGASERGAKTQVSLDKREAGIQAQGDQQRRSANGKPNRRSSLLECLTPRERGRDFWVSEVHNLDDPLAVSKRSSYERLLAENNRLLEENERLRNDKVRLAAEKLSTQAYINYLQAKLNENVIETMQMTRGLTKIRQRLEASKRHASDTPSRYSSKAQL</sequence>
<accession>A0AAU9FFD5</accession>
<name>A0AAU9FFD5_DROMD</name>
<feature type="region of interest" description="Disordered" evidence="2">
    <location>
        <begin position="191"/>
        <end position="210"/>
    </location>
</feature>
<gene>
    <name evidence="3" type="ORF">DMAD_12051</name>
</gene>
<evidence type="ECO:0000313" key="3">
    <source>
        <dbReference type="EMBL" id="BFF94418.1"/>
    </source>
</evidence>
<protein>
    <submittedName>
        <fullName evidence="3">Protein swallow-like</fullName>
    </submittedName>
</protein>
<evidence type="ECO:0000313" key="4">
    <source>
        <dbReference type="Proteomes" id="UP001500889"/>
    </source>
</evidence>
<reference evidence="3 4" key="1">
    <citation type="submission" date="2024-02" db="EMBL/GenBank/DDBJ databases">
        <title>A chromosome-level genome assembly of Drosophila madeirensis, a fruit fly species endemic to Madeira island.</title>
        <authorList>
            <person name="Tomihara K."/>
            <person name="Llopart A."/>
            <person name="Yamamoto D."/>
        </authorList>
    </citation>
    <scope>NUCLEOTIDE SEQUENCE [LARGE SCALE GENOMIC DNA]</scope>
    <source>
        <strain evidence="3 4">RF1</strain>
    </source>
</reference>
<organism evidence="3 4">
    <name type="scientific">Drosophila madeirensis</name>
    <name type="common">Fruit fly</name>
    <dbReference type="NCBI Taxonomy" id="30013"/>
    <lineage>
        <taxon>Eukaryota</taxon>
        <taxon>Metazoa</taxon>
        <taxon>Ecdysozoa</taxon>
        <taxon>Arthropoda</taxon>
        <taxon>Hexapoda</taxon>
        <taxon>Insecta</taxon>
        <taxon>Pterygota</taxon>
        <taxon>Neoptera</taxon>
        <taxon>Endopterygota</taxon>
        <taxon>Diptera</taxon>
        <taxon>Brachycera</taxon>
        <taxon>Muscomorpha</taxon>
        <taxon>Ephydroidea</taxon>
        <taxon>Drosophilidae</taxon>
        <taxon>Drosophila</taxon>
        <taxon>Sophophora</taxon>
    </lineage>
</organism>
<proteinExistence type="predicted"/>
<feature type="compositionally biased region" description="Polar residues" evidence="2">
    <location>
        <begin position="199"/>
        <end position="210"/>
    </location>
</feature>
<dbReference type="EMBL" id="AP029264">
    <property type="protein sequence ID" value="BFF94418.1"/>
    <property type="molecule type" value="Genomic_DNA"/>
</dbReference>